<keyword evidence="7" id="KW-1185">Reference proteome</keyword>
<organism evidence="6 7">
    <name type="scientific">Ignatzschineria larvae DSM 13226</name>
    <dbReference type="NCBI Taxonomy" id="1111732"/>
    <lineage>
        <taxon>Bacteria</taxon>
        <taxon>Pseudomonadati</taxon>
        <taxon>Pseudomonadota</taxon>
        <taxon>Gammaproteobacteria</taxon>
        <taxon>Cardiobacteriales</taxon>
        <taxon>Ignatzschineriaceae</taxon>
        <taxon>Ignatzschineria</taxon>
    </lineage>
</organism>
<dbReference type="PROSITE" id="PS51007">
    <property type="entry name" value="CYTC"/>
    <property type="match status" value="1"/>
</dbReference>
<dbReference type="EMBL" id="CP150637">
    <property type="protein sequence ID" value="WZW87139.1"/>
    <property type="molecule type" value="Genomic_DNA"/>
</dbReference>
<accession>A0ABZ3BY91</accession>
<dbReference type="Proteomes" id="UP001449178">
    <property type="component" value="Chromosome"/>
</dbReference>
<dbReference type="InterPro" id="IPR051459">
    <property type="entry name" value="Cytochrome_c-type_DH"/>
</dbReference>
<protein>
    <submittedName>
        <fullName evidence="6">C-type cytochrome</fullName>
    </submittedName>
</protein>
<keyword evidence="3 4" id="KW-0408">Iron</keyword>
<reference evidence="6 7" key="1">
    <citation type="submission" date="2024-03" db="EMBL/GenBank/DDBJ databases">
        <title>Complete Genome Sequence and Annotation of Ignatzschineria larvae DSM 13226.</title>
        <authorList>
            <person name="Cantrell E."/>
            <person name="Burcham Z.M."/>
        </authorList>
    </citation>
    <scope>NUCLEOTIDE SEQUENCE [LARGE SCALE GENOMIC DNA]</scope>
    <source>
        <strain evidence="6 7">DSM 13226</strain>
    </source>
</reference>
<dbReference type="PANTHER" id="PTHR35008:SF4">
    <property type="entry name" value="BLL4482 PROTEIN"/>
    <property type="match status" value="1"/>
</dbReference>
<proteinExistence type="predicted"/>
<keyword evidence="2 4" id="KW-0479">Metal-binding</keyword>
<name>A0ABZ3BY91_9GAMM</name>
<dbReference type="InterPro" id="IPR036909">
    <property type="entry name" value="Cyt_c-like_dom_sf"/>
</dbReference>
<keyword evidence="1 4" id="KW-0349">Heme</keyword>
<evidence type="ECO:0000313" key="7">
    <source>
        <dbReference type="Proteomes" id="UP001449178"/>
    </source>
</evidence>
<dbReference type="SUPFAM" id="SSF46626">
    <property type="entry name" value="Cytochrome c"/>
    <property type="match status" value="2"/>
</dbReference>
<sequence length="321" mass="35687">MRKNVMKNGTTLTKRAKATFTRVKGFKRSLLLSLLTGVMMIGAQAMAVNLAEADPERFAMVDQEGHDLGWYTVPSDLEILKEPNAKEIMYGKLLLNETKRMLPENTGATMNCNSCHIAEGKANYGAPYLTTSHQYPKVMPRSGKMVDLVGRINGCFQRSMNGKPLNPESREMQAMIAYMDWLSQSQPKGAKVDVVNAGPIEELTPNPENGRLVYEQHCATCHGDQGEGLKDKRGNLIFPPLWGPESFNIGAGMARTYKAASFVKYNMPMAVQKEGAWGQGHVLTDQEAVDVSEYFTHLPRPDFPGKVNDWPNGKKPKDARY</sequence>
<dbReference type="Pfam" id="PF21342">
    <property type="entry name" value="SoxA-TsdA_cyt-c"/>
    <property type="match status" value="1"/>
</dbReference>
<evidence type="ECO:0000256" key="1">
    <source>
        <dbReference type="ARBA" id="ARBA00022617"/>
    </source>
</evidence>
<evidence type="ECO:0000256" key="4">
    <source>
        <dbReference type="PROSITE-ProRule" id="PRU00433"/>
    </source>
</evidence>
<dbReference type="InterPro" id="IPR009056">
    <property type="entry name" value="Cyt_c-like_dom"/>
</dbReference>
<gene>
    <name evidence="6" type="ORF">WMO13_07080</name>
</gene>
<dbReference type="Gene3D" id="1.10.760.10">
    <property type="entry name" value="Cytochrome c-like domain"/>
    <property type="match status" value="2"/>
</dbReference>
<evidence type="ECO:0000313" key="6">
    <source>
        <dbReference type="EMBL" id="WZW87139.1"/>
    </source>
</evidence>
<dbReference type="PANTHER" id="PTHR35008">
    <property type="entry name" value="BLL4482 PROTEIN-RELATED"/>
    <property type="match status" value="1"/>
</dbReference>
<dbReference type="Pfam" id="PF00034">
    <property type="entry name" value="Cytochrom_C"/>
    <property type="match status" value="1"/>
</dbReference>
<evidence type="ECO:0000256" key="3">
    <source>
        <dbReference type="ARBA" id="ARBA00023004"/>
    </source>
</evidence>
<feature type="domain" description="Cytochrome c" evidence="5">
    <location>
        <begin position="205"/>
        <end position="299"/>
    </location>
</feature>
<evidence type="ECO:0000256" key="2">
    <source>
        <dbReference type="ARBA" id="ARBA00022723"/>
    </source>
</evidence>
<evidence type="ECO:0000259" key="5">
    <source>
        <dbReference type="PROSITE" id="PS51007"/>
    </source>
</evidence>